<gene>
    <name evidence="1" type="ORF">OC846_006202</name>
</gene>
<feature type="non-terminal residue" evidence="1">
    <location>
        <position position="1"/>
    </location>
</feature>
<evidence type="ECO:0000313" key="2">
    <source>
        <dbReference type="Proteomes" id="UP001176517"/>
    </source>
</evidence>
<proteinExistence type="predicted"/>
<name>A0AAN6GJA3_9BASI</name>
<dbReference type="EMBL" id="JAPDMZ010000307">
    <property type="protein sequence ID" value="KAK0544060.1"/>
    <property type="molecule type" value="Genomic_DNA"/>
</dbReference>
<dbReference type="Gene3D" id="3.40.50.1820">
    <property type="entry name" value="alpha/beta hydrolase"/>
    <property type="match status" value="1"/>
</dbReference>
<dbReference type="AlphaFoldDB" id="A0AAN6GJA3"/>
<dbReference type="SUPFAM" id="SSF53474">
    <property type="entry name" value="alpha/beta-Hydrolases"/>
    <property type="match status" value="1"/>
</dbReference>
<keyword evidence="2" id="KW-1185">Reference proteome</keyword>
<sequence>ICLLDREGIKANPDGFPTVFDPATRTAGGELFMVPSDTSGKTLKKNPFGIYYEVHGKGPVKMVFLMGLAKLDGRLAASGREYFSHATNGNTDEFSYDQRGYGCSQVPMGGYRSSDMGHDLLRLLEHLKWTDKPLHLVGGEGSEPGGTIVRL</sequence>
<dbReference type="Proteomes" id="UP001176517">
    <property type="component" value="Unassembled WGS sequence"/>
</dbReference>
<protein>
    <submittedName>
        <fullName evidence="1">Uncharacterized protein</fullName>
    </submittedName>
</protein>
<dbReference type="InterPro" id="IPR029058">
    <property type="entry name" value="AB_hydrolase_fold"/>
</dbReference>
<organism evidence="1 2">
    <name type="scientific">Tilletia horrida</name>
    <dbReference type="NCBI Taxonomy" id="155126"/>
    <lineage>
        <taxon>Eukaryota</taxon>
        <taxon>Fungi</taxon>
        <taxon>Dikarya</taxon>
        <taxon>Basidiomycota</taxon>
        <taxon>Ustilaginomycotina</taxon>
        <taxon>Exobasidiomycetes</taxon>
        <taxon>Tilletiales</taxon>
        <taxon>Tilletiaceae</taxon>
        <taxon>Tilletia</taxon>
    </lineage>
</organism>
<evidence type="ECO:0000313" key="1">
    <source>
        <dbReference type="EMBL" id="KAK0544060.1"/>
    </source>
</evidence>
<comment type="caution">
    <text evidence="1">The sequence shown here is derived from an EMBL/GenBank/DDBJ whole genome shotgun (WGS) entry which is preliminary data.</text>
</comment>
<reference evidence="1" key="1">
    <citation type="journal article" date="2023" name="PhytoFront">
        <title>Draft Genome Resources of Seven Strains of Tilletia horrida, Causal Agent of Kernel Smut of Rice.</title>
        <authorList>
            <person name="Khanal S."/>
            <person name="Antony Babu S."/>
            <person name="Zhou X.G."/>
        </authorList>
    </citation>
    <scope>NUCLEOTIDE SEQUENCE</scope>
    <source>
        <strain evidence="1">TX6</strain>
    </source>
</reference>
<accession>A0AAN6GJA3</accession>